<keyword evidence="5" id="KW-1185">Reference proteome</keyword>
<organism evidence="4 5">
    <name type="scientific">Anaerohalosphaera lusitana</name>
    <dbReference type="NCBI Taxonomy" id="1936003"/>
    <lineage>
        <taxon>Bacteria</taxon>
        <taxon>Pseudomonadati</taxon>
        <taxon>Planctomycetota</taxon>
        <taxon>Phycisphaerae</taxon>
        <taxon>Sedimentisphaerales</taxon>
        <taxon>Anaerohalosphaeraceae</taxon>
        <taxon>Anaerohalosphaera</taxon>
    </lineage>
</organism>
<sequence precursor="true">MKLSLMITTAIMLTPALCPAFINVEPTSLEFNCDPNTPLPLSAQLSVYSDPAPIPFTADPNHPSTWLSIDPQTGFTATDPNDPAVLTVSVTTDGIQPGTYSNTIYFTSSADPNTFAVPVTLNYAGPQLEVQPTQLDFLYDPNDPNTTTAATLTITNNGTGPMPWSASESDQSSPWLSFNPASGTLPDDPNAFRTITVTADPNAVPTGFYATELVIVAPTASQSPNSIPITFDTVGGIPPELIADPAQLSFSALENGEQTTQTLYLESTSADLDWHIEPAQLPDWLTVSPLTATASSTFPQPVSITVDPAALTEGTYTHDLQILCPAAANSPLSVPIELSIHALQPILHADPTEFTFVHNSQPPQPQTLTISNIGTGNFTWTVDPNQLPGWLSVSPLSGKLSTNQSELLTLTATAENLPDGIYSTYFDILAPSALNAPATITVRLKKSDHITVPDDFPTIQAAVDFASPYDTIAIAPGTYTGPGNVDITLAGKPLTITSEQGPDVTIIDCTNSARAFLLNVNETRDTIIEGLTITNGYAHQIGDRLTYDGGAIYCFNSDPTIRNCVFTNCFAASRGAAVYACLSSPAITDCTFTNNRSDKGTAVHGSTGPITRCTFTNNTADVHGSAVAQHFGPITDCRFYQNSSFAGTLAHCYGPITNCLITANTAQIGGAVYRSPTDITNCTIAYNTASRGGAVADSSARITNCIIYYNTADTHSQLSNSAQPTYSCIQYFSVPNTTNTAAPPYFTNVFDPISPGSDLTLLPSSPCIDAGLSDSTLIDLPESDLASNPRSLDGNGDTIPAVDMGAFEYLPPIEPTLNVSPTDLTFTAYPDTTSDLTQTLRIANLGPSTIDWQLTIPPAAGWLTASATAGSTAQPPDLVTITASPAALTEGLHTATITVTTTADTFEILVTLRVGPVRVPAHYPDLSSAISAARPHDTILVSPGTYAGPANRNLNFTGKPLTLRSTAGPAATVIDCENLSRAFTFNHGESSDSLIDGFTITHASAPLGAALYCANAERPTLTNCIFTANTADQGAAVYNHAGSISSSSFSNNLAAAGPAIASSTSTITDCTFTDNTATRIGGAITTSDLTITNSVFTANSAHLRGGAIANSTVNLTNTTFTANDARTGGAIDQSSITIDSCTFTQNTANFGGAIANSIGPIINSAFLNNSALSTGGAAYTLNSNITSTTFAHNTALWGAALANHNGTLTNLTIANNIADLGPAAYLTSAQPVITNSIIWNNFAVHGPIIRIDRNAEPTIAYSDLQTPLPSADPSIPNSGLIYLPTNFTADPLFADPNSSDFHLLSAHGRYDPYLAAWLYDTLTSPSIDAADPYAPWYLEPFPHGNRANLGAFGNTPHASKSPNPSNFHPDLTGDSFINFADLARFTTDYNAFPNNPNQPYASDFNTDTTVDLTDLIILADHWLTQN</sequence>
<dbReference type="Proteomes" id="UP000189674">
    <property type="component" value="Chromosome"/>
</dbReference>
<proteinExistence type="predicted"/>
<keyword evidence="1" id="KW-0732">Signal</keyword>
<feature type="domain" description="BACON" evidence="3">
    <location>
        <begin position="348"/>
        <end position="423"/>
    </location>
</feature>
<dbReference type="PANTHER" id="PTHR11319">
    <property type="entry name" value="G PROTEIN-COUPLED RECEPTOR-RELATED"/>
    <property type="match status" value="1"/>
</dbReference>
<dbReference type="InterPro" id="IPR036439">
    <property type="entry name" value="Dockerin_dom_sf"/>
</dbReference>
<dbReference type="GO" id="GO:0000272">
    <property type="term" value="P:polysaccharide catabolic process"/>
    <property type="evidence" value="ECO:0007669"/>
    <property type="project" value="InterPro"/>
</dbReference>
<dbReference type="RefSeq" id="WP_146660675.1">
    <property type="nucleotide sequence ID" value="NZ_CP019791.1"/>
</dbReference>
<gene>
    <name evidence="4" type="ORF">STSP2_01170</name>
</gene>
<dbReference type="KEGG" id="alus:STSP2_01170"/>
<dbReference type="InterPro" id="IPR006626">
    <property type="entry name" value="PbH1"/>
</dbReference>
<dbReference type="SMART" id="SM00710">
    <property type="entry name" value="PbH1"/>
    <property type="match status" value="8"/>
</dbReference>
<dbReference type="OrthoDB" id="220114at2"/>
<feature type="signal peptide" evidence="1">
    <location>
        <begin position="1"/>
        <end position="20"/>
    </location>
</feature>
<dbReference type="PANTHER" id="PTHR11319:SF35">
    <property type="entry name" value="OUTER MEMBRANE PROTEIN PMPC-RELATED"/>
    <property type="match status" value="1"/>
</dbReference>
<dbReference type="InterPro" id="IPR013783">
    <property type="entry name" value="Ig-like_fold"/>
</dbReference>
<accession>A0A1U9NKH4</accession>
<name>A0A1U9NKH4_9BACT</name>
<dbReference type="Gene3D" id="2.160.20.10">
    <property type="entry name" value="Single-stranded right-handed beta-helix, Pectin lyase-like"/>
    <property type="match status" value="2"/>
</dbReference>
<dbReference type="InterPro" id="IPR039448">
    <property type="entry name" value="Beta_helix"/>
</dbReference>
<protein>
    <submittedName>
        <fullName evidence="4">Nitrous oxide reductase family maturation protein NosD</fullName>
    </submittedName>
</protein>
<dbReference type="EMBL" id="CP019791">
    <property type="protein sequence ID" value="AQT68016.1"/>
    <property type="molecule type" value="Genomic_DNA"/>
</dbReference>
<dbReference type="Pfam" id="PF13229">
    <property type="entry name" value="Beta_helix"/>
    <property type="match status" value="2"/>
</dbReference>
<evidence type="ECO:0000256" key="1">
    <source>
        <dbReference type="SAM" id="SignalP"/>
    </source>
</evidence>
<reference evidence="5" key="1">
    <citation type="submission" date="2017-02" db="EMBL/GenBank/DDBJ databases">
        <title>Comparative genomics and description of representatives of a novel lineage of planctomycetes thriving in anoxic sediments.</title>
        <authorList>
            <person name="Spring S."/>
            <person name="Bunk B."/>
            <person name="Sproer C."/>
        </authorList>
    </citation>
    <scope>NUCLEOTIDE SEQUENCE [LARGE SCALE GENOMIC DNA]</scope>
    <source>
        <strain evidence="5">ST-NAGAB-D1</strain>
    </source>
</reference>
<evidence type="ECO:0000259" key="2">
    <source>
        <dbReference type="Pfam" id="PF13229"/>
    </source>
</evidence>
<dbReference type="Pfam" id="PF19190">
    <property type="entry name" value="BACON_2"/>
    <property type="match status" value="5"/>
</dbReference>
<dbReference type="STRING" id="1936003.STSP2_01170"/>
<dbReference type="Gene3D" id="1.10.1330.10">
    <property type="entry name" value="Dockerin domain"/>
    <property type="match status" value="1"/>
</dbReference>
<feature type="domain" description="BACON" evidence="3">
    <location>
        <begin position="241"/>
        <end position="317"/>
    </location>
</feature>
<dbReference type="Gene3D" id="2.60.40.10">
    <property type="entry name" value="Immunoglobulins"/>
    <property type="match status" value="1"/>
</dbReference>
<dbReference type="InterPro" id="IPR024361">
    <property type="entry name" value="BACON"/>
</dbReference>
<dbReference type="InterPro" id="IPR012334">
    <property type="entry name" value="Pectin_lyas_fold"/>
</dbReference>
<feature type="domain" description="BACON" evidence="3">
    <location>
        <begin position="128"/>
        <end position="211"/>
    </location>
</feature>
<feature type="domain" description="BACON" evidence="3">
    <location>
        <begin position="23"/>
        <end position="113"/>
    </location>
</feature>
<dbReference type="SUPFAM" id="SSF63446">
    <property type="entry name" value="Type I dockerin domain"/>
    <property type="match status" value="1"/>
</dbReference>
<feature type="domain" description="BACON" evidence="3">
    <location>
        <begin position="817"/>
        <end position="899"/>
    </location>
</feature>
<feature type="chain" id="PRO_5012391816" evidence="1">
    <location>
        <begin position="21"/>
        <end position="1426"/>
    </location>
</feature>
<dbReference type="SUPFAM" id="SSF51126">
    <property type="entry name" value="Pectin lyase-like"/>
    <property type="match status" value="2"/>
</dbReference>
<feature type="domain" description="Right handed beta helix" evidence="2">
    <location>
        <begin position="497"/>
        <end position="619"/>
    </location>
</feature>
<evidence type="ECO:0000313" key="5">
    <source>
        <dbReference type="Proteomes" id="UP000189674"/>
    </source>
</evidence>
<evidence type="ECO:0000313" key="4">
    <source>
        <dbReference type="EMBL" id="AQT68016.1"/>
    </source>
</evidence>
<evidence type="ECO:0000259" key="3">
    <source>
        <dbReference type="Pfam" id="PF19190"/>
    </source>
</evidence>
<feature type="domain" description="Right handed beta helix" evidence="2">
    <location>
        <begin position="990"/>
        <end position="1116"/>
    </location>
</feature>
<dbReference type="InterPro" id="IPR011050">
    <property type="entry name" value="Pectin_lyase_fold/virulence"/>
</dbReference>